<dbReference type="PANTHER" id="PTHR47843:SF2">
    <property type="entry name" value="BTB DOMAIN-CONTAINING PROTEIN"/>
    <property type="match status" value="1"/>
</dbReference>
<dbReference type="CDD" id="cd18186">
    <property type="entry name" value="BTB_POZ_ZBTB_KLHL-like"/>
    <property type="match status" value="1"/>
</dbReference>
<gene>
    <name evidence="3" type="ORF">H2201_004470</name>
</gene>
<evidence type="ECO:0000259" key="2">
    <source>
        <dbReference type="PROSITE" id="PS50097"/>
    </source>
</evidence>
<sequence length="280" mass="32451">MAATQSQPAQREKQLHELLSRDLVDIYVGSENTHWILHEKLLCYRSKFFAKIFYSSSESGSNKVFGLPDEEDEPFRLFVGWLYSGYVPAPKEEKDLGALFDLYLMGEKWQIAGLVKDVLGAVRHWYKSTDTYPGLRRVQYIYANTDESSDMRRMLVHSVARMLALRDDMPQHWDKALRKNGQLAVDVIRSIQEWHIDPSVVPDARDEQTETEKGKNDEKMDKKAEEVAEKEIKGEEQGQGQDQSQEKEKEKEIKKEPQEDKEHQTNGMVNGVDHHSDEDH</sequence>
<evidence type="ECO:0000313" key="3">
    <source>
        <dbReference type="EMBL" id="KAJ9665393.1"/>
    </source>
</evidence>
<dbReference type="SUPFAM" id="SSF54695">
    <property type="entry name" value="POZ domain"/>
    <property type="match status" value="1"/>
</dbReference>
<accession>A0ABQ9NXT0</accession>
<comment type="caution">
    <text evidence="3">The sequence shown here is derived from an EMBL/GenBank/DDBJ whole genome shotgun (WGS) entry which is preliminary data.</text>
</comment>
<feature type="domain" description="BTB" evidence="2">
    <location>
        <begin position="24"/>
        <end position="91"/>
    </location>
</feature>
<dbReference type="InterPro" id="IPR011333">
    <property type="entry name" value="SKP1/BTB/POZ_sf"/>
</dbReference>
<feature type="region of interest" description="Disordered" evidence="1">
    <location>
        <begin position="199"/>
        <end position="280"/>
    </location>
</feature>
<reference evidence="3" key="1">
    <citation type="submission" date="2022-10" db="EMBL/GenBank/DDBJ databases">
        <title>Culturing micro-colonial fungi from biological soil crusts in the Mojave desert and describing Neophaeococcomyces mojavensis, and introducing the new genera and species Taxawa tesnikishii.</title>
        <authorList>
            <person name="Kurbessoian T."/>
            <person name="Stajich J.E."/>
        </authorList>
    </citation>
    <scope>NUCLEOTIDE SEQUENCE</scope>
    <source>
        <strain evidence="3">TK_1</strain>
    </source>
</reference>
<dbReference type="Pfam" id="PF00651">
    <property type="entry name" value="BTB"/>
    <property type="match status" value="1"/>
</dbReference>
<dbReference type="PROSITE" id="PS50097">
    <property type="entry name" value="BTB"/>
    <property type="match status" value="1"/>
</dbReference>
<dbReference type="PANTHER" id="PTHR47843">
    <property type="entry name" value="BTB DOMAIN-CONTAINING PROTEIN-RELATED"/>
    <property type="match status" value="1"/>
</dbReference>
<evidence type="ECO:0000256" key="1">
    <source>
        <dbReference type="SAM" id="MobiDB-lite"/>
    </source>
</evidence>
<keyword evidence="4" id="KW-1185">Reference proteome</keyword>
<protein>
    <recommendedName>
        <fullName evidence="2">BTB domain-containing protein</fullName>
    </recommendedName>
</protein>
<dbReference type="Proteomes" id="UP001172684">
    <property type="component" value="Unassembled WGS sequence"/>
</dbReference>
<name>A0ABQ9NXT0_9PEZI</name>
<dbReference type="EMBL" id="JAPDRL010000029">
    <property type="protein sequence ID" value="KAJ9665393.1"/>
    <property type="molecule type" value="Genomic_DNA"/>
</dbReference>
<proteinExistence type="predicted"/>
<dbReference type="Gene3D" id="3.30.710.10">
    <property type="entry name" value="Potassium Channel Kv1.1, Chain A"/>
    <property type="match status" value="1"/>
</dbReference>
<evidence type="ECO:0000313" key="4">
    <source>
        <dbReference type="Proteomes" id="UP001172684"/>
    </source>
</evidence>
<organism evidence="3 4">
    <name type="scientific">Coniosporium apollinis</name>
    <dbReference type="NCBI Taxonomy" id="61459"/>
    <lineage>
        <taxon>Eukaryota</taxon>
        <taxon>Fungi</taxon>
        <taxon>Dikarya</taxon>
        <taxon>Ascomycota</taxon>
        <taxon>Pezizomycotina</taxon>
        <taxon>Dothideomycetes</taxon>
        <taxon>Dothideomycetes incertae sedis</taxon>
        <taxon>Coniosporium</taxon>
    </lineage>
</organism>
<feature type="compositionally biased region" description="Basic and acidic residues" evidence="1">
    <location>
        <begin position="244"/>
        <end position="264"/>
    </location>
</feature>
<dbReference type="InterPro" id="IPR000210">
    <property type="entry name" value="BTB/POZ_dom"/>
</dbReference>
<feature type="compositionally biased region" description="Basic and acidic residues" evidence="1">
    <location>
        <begin position="203"/>
        <end position="236"/>
    </location>
</feature>